<evidence type="ECO:0000259" key="1">
    <source>
        <dbReference type="PROSITE" id="PS51340"/>
    </source>
</evidence>
<dbReference type="PANTHER" id="PTHR30212:SF2">
    <property type="entry name" value="PROTEIN YIIM"/>
    <property type="match status" value="1"/>
</dbReference>
<dbReference type="InterPro" id="IPR011037">
    <property type="entry name" value="Pyrv_Knase-like_insert_dom_sf"/>
</dbReference>
<dbReference type="PROSITE" id="PS51340">
    <property type="entry name" value="MOSC"/>
    <property type="match status" value="1"/>
</dbReference>
<dbReference type="RefSeq" id="WP_094076089.1">
    <property type="nucleotide sequence ID" value="NZ_NBYO01000001.1"/>
</dbReference>
<dbReference type="Gene3D" id="2.40.33.20">
    <property type="entry name" value="PK beta-barrel domain-like"/>
    <property type="match status" value="1"/>
</dbReference>
<dbReference type="Pfam" id="PF03475">
    <property type="entry name" value="YiiM_3-alpha"/>
    <property type="match status" value="1"/>
</dbReference>
<dbReference type="InterPro" id="IPR005163">
    <property type="entry name" value="Tri_helical_YiiM-like"/>
</dbReference>
<evidence type="ECO:0000313" key="2">
    <source>
        <dbReference type="EMBL" id="OXT02128.1"/>
    </source>
</evidence>
<dbReference type="Proteomes" id="UP000215405">
    <property type="component" value="Unassembled WGS sequence"/>
</dbReference>
<dbReference type="GO" id="GO:0003824">
    <property type="term" value="F:catalytic activity"/>
    <property type="evidence" value="ECO:0007669"/>
    <property type="project" value="InterPro"/>
</dbReference>
<dbReference type="InterPro" id="IPR005302">
    <property type="entry name" value="MoCF_Sase_C"/>
</dbReference>
<gene>
    <name evidence="2" type="ORF">B7H23_04180</name>
</gene>
<organism evidence="2 3">
    <name type="scientific">Notoacmeibacter marinus</name>
    <dbReference type="NCBI Taxonomy" id="1876515"/>
    <lineage>
        <taxon>Bacteria</taxon>
        <taxon>Pseudomonadati</taxon>
        <taxon>Pseudomonadota</taxon>
        <taxon>Alphaproteobacteria</taxon>
        <taxon>Hyphomicrobiales</taxon>
        <taxon>Notoacmeibacteraceae</taxon>
        <taxon>Notoacmeibacter</taxon>
    </lineage>
</organism>
<comment type="caution">
    <text evidence="2">The sequence shown here is derived from an EMBL/GenBank/DDBJ whole genome shotgun (WGS) entry which is preliminary data.</text>
</comment>
<evidence type="ECO:0000313" key="3">
    <source>
        <dbReference type="Proteomes" id="UP000215405"/>
    </source>
</evidence>
<protein>
    <submittedName>
        <fullName evidence="2">MOSC domain-containing protein</fullName>
    </submittedName>
</protein>
<dbReference type="AlphaFoldDB" id="A0A231V1S1"/>
<keyword evidence="3" id="KW-1185">Reference proteome</keyword>
<dbReference type="InterPro" id="IPR052353">
    <property type="entry name" value="Benzoxazolinone_Detox_Enz"/>
</dbReference>
<proteinExistence type="predicted"/>
<sequence length="232" mass="26240">MIVPVNMLLVGQVAPLGEDAVPSGIDKHPVERAVFLRKDGLEGDAQGDRKHHGGADKALHHYAFDHYAAWRMEVGNSPVLHAPGAFGENISTLSMDENTVAIGDIFRFGDAVIEVSQGRQPCWKLNTRFGVSDMAKRVQKSGRTGWYYRVLEEGRVAPGVELRLIDRRSPEWPLRRLWRTLYVDTLNYDELTAMAALPHLPESWRRYASQRLKNRKVEDWSRRLTGKVRAAG</sequence>
<dbReference type="Pfam" id="PF03473">
    <property type="entry name" value="MOSC"/>
    <property type="match status" value="1"/>
</dbReference>
<dbReference type="GO" id="GO:0030170">
    <property type="term" value="F:pyridoxal phosphate binding"/>
    <property type="evidence" value="ECO:0007669"/>
    <property type="project" value="InterPro"/>
</dbReference>
<feature type="domain" description="MOSC" evidence="1">
    <location>
        <begin position="28"/>
        <end position="165"/>
    </location>
</feature>
<reference evidence="3" key="1">
    <citation type="journal article" date="2017" name="Int. J. Syst. Evol. Microbiol.">
        <title>Notoacmeibacter marinus gen. nov., sp. nov., isolated from the gut of a limpet and proposal of Notoacmeibacteraceae fam. nov. in the order Rhizobiales of the class Alphaproteobacteria.</title>
        <authorList>
            <person name="Huang Z."/>
            <person name="Guo F."/>
            <person name="Lai Q."/>
        </authorList>
    </citation>
    <scope>NUCLEOTIDE SEQUENCE [LARGE SCALE GENOMIC DNA]</scope>
    <source>
        <strain evidence="3">XMTR2A4</strain>
    </source>
</reference>
<name>A0A231V1S1_9HYPH</name>
<dbReference type="PANTHER" id="PTHR30212">
    <property type="entry name" value="PROTEIN YIIM"/>
    <property type="match status" value="1"/>
</dbReference>
<dbReference type="SUPFAM" id="SSF50800">
    <property type="entry name" value="PK beta-barrel domain-like"/>
    <property type="match status" value="1"/>
</dbReference>
<dbReference type="EMBL" id="NBYO01000001">
    <property type="protein sequence ID" value="OXT02128.1"/>
    <property type="molecule type" value="Genomic_DNA"/>
</dbReference>
<dbReference type="GO" id="GO:0030151">
    <property type="term" value="F:molybdenum ion binding"/>
    <property type="evidence" value="ECO:0007669"/>
    <property type="project" value="InterPro"/>
</dbReference>
<accession>A0A231V1S1</accession>